<feature type="domain" description="Helix-turn-helix" evidence="1">
    <location>
        <begin position="5"/>
        <end position="54"/>
    </location>
</feature>
<organism evidence="2 3">
    <name type="scientific">Candidatus Scalindua brodae</name>
    <dbReference type="NCBI Taxonomy" id="237368"/>
    <lineage>
        <taxon>Bacteria</taxon>
        <taxon>Pseudomonadati</taxon>
        <taxon>Planctomycetota</taxon>
        <taxon>Candidatus Brocadiia</taxon>
        <taxon>Candidatus Brocadiales</taxon>
        <taxon>Candidatus Scalinduaceae</taxon>
        <taxon>Candidatus Scalindua</taxon>
    </lineage>
</organism>
<comment type="caution">
    <text evidence="2">The sequence shown here is derived from an EMBL/GenBank/DDBJ whole genome shotgun (WGS) entry which is preliminary data.</text>
</comment>
<name>A0A0B0ENK0_9BACT</name>
<dbReference type="InterPro" id="IPR041657">
    <property type="entry name" value="HTH_17"/>
</dbReference>
<evidence type="ECO:0000259" key="1">
    <source>
        <dbReference type="Pfam" id="PF12728"/>
    </source>
</evidence>
<dbReference type="Pfam" id="PF12728">
    <property type="entry name" value="HTH_17"/>
    <property type="match status" value="1"/>
</dbReference>
<dbReference type="NCBIfam" id="TIGR01764">
    <property type="entry name" value="excise"/>
    <property type="match status" value="1"/>
</dbReference>
<dbReference type="AlphaFoldDB" id="A0A0B0ENK0"/>
<reference evidence="2 3" key="1">
    <citation type="submission" date="2014-10" db="EMBL/GenBank/DDBJ databases">
        <title>Draft genome of anammox bacterium scalindua brodae, obtained using differential coverage binning of sequence data from two enrichment reactors.</title>
        <authorList>
            <person name="Speth D.R."/>
            <person name="Russ L."/>
            <person name="Kartal B."/>
            <person name="Op den Camp H.J."/>
            <person name="Dutilh B.E."/>
            <person name="Jetten M.S."/>
        </authorList>
    </citation>
    <scope>NUCLEOTIDE SEQUENCE [LARGE SCALE GENOMIC DNA]</scope>
    <source>
        <strain evidence="2">RU1</strain>
    </source>
</reference>
<evidence type="ECO:0000313" key="2">
    <source>
        <dbReference type="EMBL" id="KHE93616.1"/>
    </source>
</evidence>
<dbReference type="SUPFAM" id="SSF46955">
    <property type="entry name" value="Putative DNA-binding domain"/>
    <property type="match status" value="1"/>
</dbReference>
<protein>
    <submittedName>
        <fullName evidence="2">Helix-turn-helix domain protein</fullName>
    </submittedName>
</protein>
<dbReference type="Proteomes" id="UP000030652">
    <property type="component" value="Unassembled WGS sequence"/>
</dbReference>
<sequence>MESELLSIREASGLLGVAETTLRDWVYQKRLPFYRLGRAIRLKREDILKFREKGRVEK</sequence>
<accession>A0A0B0ENK0</accession>
<proteinExistence type="predicted"/>
<gene>
    <name evidence="2" type="ORF">SCABRO_00661</name>
</gene>
<dbReference type="GO" id="GO:0003677">
    <property type="term" value="F:DNA binding"/>
    <property type="evidence" value="ECO:0007669"/>
    <property type="project" value="InterPro"/>
</dbReference>
<evidence type="ECO:0000313" key="3">
    <source>
        <dbReference type="Proteomes" id="UP000030652"/>
    </source>
</evidence>
<dbReference type="InterPro" id="IPR009061">
    <property type="entry name" value="DNA-bd_dom_put_sf"/>
</dbReference>
<dbReference type="InterPro" id="IPR010093">
    <property type="entry name" value="SinI_DNA-bd"/>
</dbReference>
<dbReference type="EMBL" id="JRYO01000046">
    <property type="protein sequence ID" value="KHE93616.1"/>
    <property type="molecule type" value="Genomic_DNA"/>
</dbReference>